<keyword evidence="4" id="KW-1005">Bacterial flagellum biogenesis</keyword>
<keyword evidence="3" id="KW-0963">Cytoplasm</keyword>
<dbReference type="GO" id="GO:0044780">
    <property type="term" value="P:bacterial-type flagellum assembly"/>
    <property type="evidence" value="ECO:0007669"/>
    <property type="project" value="InterPro"/>
</dbReference>
<reference evidence="6 7" key="2">
    <citation type="journal article" date="2012" name="Int. J. Syst. Evol. Microbiol.">
        <title>Magnetococcus marinus gen. nov., sp. nov., a marine, magnetotactic bacterium that represents a novel lineage (Magnetococcaceae fam. nov.; Magnetococcales ord. nov.) at the base of the Alphaproteobacteria.</title>
        <authorList>
            <person name="Bazylinski D.A."/>
            <person name="Williams T.J."/>
            <person name="Lefevre C.T."/>
            <person name="Berg R.J."/>
            <person name="Zhang C.L."/>
            <person name="Bowser S.S."/>
            <person name="Dean A.J."/>
            <person name="Beveridge T.J."/>
        </authorList>
    </citation>
    <scope>NUCLEOTIDE SEQUENCE [LARGE SCALE GENOMIC DNA]</scope>
    <source>
        <strain evidence="7">ATCC BAA-1437 / JCM 17883 / MC-1</strain>
    </source>
</reference>
<keyword evidence="7" id="KW-1185">Reference proteome</keyword>
<organism evidence="6 7">
    <name type="scientific">Magnetococcus marinus (strain ATCC BAA-1437 / JCM 17883 / MC-1)</name>
    <dbReference type="NCBI Taxonomy" id="156889"/>
    <lineage>
        <taxon>Bacteria</taxon>
        <taxon>Pseudomonadati</taxon>
        <taxon>Pseudomonadota</taxon>
        <taxon>Magnetococcia</taxon>
        <taxon>Magnetococcales</taxon>
        <taxon>Magnetococcaceae</taxon>
        <taxon>Magnetococcus</taxon>
    </lineage>
</organism>
<dbReference type="NCBIfam" id="TIGR00208">
    <property type="entry name" value="fliS"/>
    <property type="match status" value="1"/>
</dbReference>
<name>A0L3S1_MAGMM</name>
<proteinExistence type="inferred from homology"/>
<sequence>MAAIQVKQEQVVPSQDQLGLLIDLYEGAIRFLEQAVQAGQAGDMVGFRTNLGRGRRIIQEFQRTLNPRHGGDVPSQLNRLYQFMIDTLNEVDLTGETAPVKQVVGQLGTLLDAWRGVVPML</sequence>
<accession>A0L3S1</accession>
<dbReference type="CDD" id="cd16098">
    <property type="entry name" value="FliS"/>
    <property type="match status" value="1"/>
</dbReference>
<dbReference type="PANTHER" id="PTHR34773:SF1">
    <property type="entry name" value="FLAGELLAR SECRETION CHAPERONE FLIS"/>
    <property type="match status" value="1"/>
</dbReference>
<evidence type="ECO:0000313" key="6">
    <source>
        <dbReference type="EMBL" id="ABK42614.1"/>
    </source>
</evidence>
<dbReference type="OrthoDB" id="8481235at2"/>
<dbReference type="HOGENOM" id="CLU_080373_4_2_5"/>
<dbReference type="AlphaFoldDB" id="A0L3S1"/>
<dbReference type="STRING" id="156889.Mmc1_0085"/>
<evidence type="ECO:0000256" key="2">
    <source>
        <dbReference type="ARBA" id="ARBA00008787"/>
    </source>
</evidence>
<dbReference type="PANTHER" id="PTHR34773">
    <property type="entry name" value="FLAGELLAR SECRETION CHAPERONE FLIS"/>
    <property type="match status" value="1"/>
</dbReference>
<dbReference type="InterPro" id="IPR003713">
    <property type="entry name" value="FliS"/>
</dbReference>
<comment type="similarity">
    <text evidence="2">Belongs to the FliS family.</text>
</comment>
<reference evidence="7" key="1">
    <citation type="journal article" date="2009" name="Appl. Environ. Microbiol.">
        <title>Complete genome sequence of the chemolithoautotrophic marine magnetotactic coccus strain MC-1.</title>
        <authorList>
            <person name="Schubbe S."/>
            <person name="Williams T.J."/>
            <person name="Xie G."/>
            <person name="Kiss H.E."/>
            <person name="Brettin T.S."/>
            <person name="Martinez D."/>
            <person name="Ross C.A."/>
            <person name="Schuler D."/>
            <person name="Cox B.L."/>
            <person name="Nealson K.H."/>
            <person name="Bazylinski D.A."/>
        </authorList>
    </citation>
    <scope>NUCLEOTIDE SEQUENCE [LARGE SCALE GENOMIC DNA]</scope>
    <source>
        <strain evidence="7">ATCC BAA-1437 / JCM 17883 / MC-1</strain>
    </source>
</reference>
<evidence type="ECO:0000256" key="4">
    <source>
        <dbReference type="ARBA" id="ARBA00022795"/>
    </source>
</evidence>
<keyword evidence="5" id="KW-0143">Chaperone</keyword>
<dbReference type="RefSeq" id="WP_011711787.1">
    <property type="nucleotide sequence ID" value="NC_008576.1"/>
</dbReference>
<gene>
    <name evidence="6" type="ordered locus">Mmc1_0085</name>
</gene>
<dbReference type="Gene3D" id="1.20.120.340">
    <property type="entry name" value="Flagellar protein FliS"/>
    <property type="match status" value="1"/>
</dbReference>
<evidence type="ECO:0000313" key="7">
    <source>
        <dbReference type="Proteomes" id="UP000002586"/>
    </source>
</evidence>
<evidence type="ECO:0000256" key="1">
    <source>
        <dbReference type="ARBA" id="ARBA00004514"/>
    </source>
</evidence>
<dbReference type="GO" id="GO:0005829">
    <property type="term" value="C:cytosol"/>
    <property type="evidence" value="ECO:0007669"/>
    <property type="project" value="UniProtKB-SubCell"/>
</dbReference>
<keyword evidence="6" id="KW-0966">Cell projection</keyword>
<keyword evidence="6" id="KW-0969">Cilium</keyword>
<dbReference type="EMBL" id="CP000471">
    <property type="protein sequence ID" value="ABK42614.1"/>
    <property type="molecule type" value="Genomic_DNA"/>
</dbReference>
<protein>
    <submittedName>
        <fullName evidence="6">Flagellar protein FliS</fullName>
    </submittedName>
</protein>
<dbReference type="GO" id="GO:0071973">
    <property type="term" value="P:bacterial-type flagellum-dependent cell motility"/>
    <property type="evidence" value="ECO:0007669"/>
    <property type="project" value="TreeGrafter"/>
</dbReference>
<evidence type="ECO:0000256" key="3">
    <source>
        <dbReference type="ARBA" id="ARBA00022490"/>
    </source>
</evidence>
<comment type="subcellular location">
    <subcellularLocation>
        <location evidence="1">Cytoplasm</location>
        <location evidence="1">Cytosol</location>
    </subcellularLocation>
</comment>
<dbReference type="Pfam" id="PF02561">
    <property type="entry name" value="FliS"/>
    <property type="match status" value="1"/>
</dbReference>
<dbReference type="SUPFAM" id="SSF101116">
    <property type="entry name" value="Flagellar export chaperone FliS"/>
    <property type="match status" value="1"/>
</dbReference>
<evidence type="ECO:0000256" key="5">
    <source>
        <dbReference type="ARBA" id="ARBA00023186"/>
    </source>
</evidence>
<keyword evidence="6" id="KW-0282">Flagellum</keyword>
<dbReference type="InterPro" id="IPR036584">
    <property type="entry name" value="FliS_sf"/>
</dbReference>
<dbReference type="KEGG" id="mgm:Mmc1_0085"/>
<dbReference type="Proteomes" id="UP000002586">
    <property type="component" value="Chromosome"/>
</dbReference>
<dbReference type="eggNOG" id="COG1516">
    <property type="taxonomic scope" value="Bacteria"/>
</dbReference>